<evidence type="ECO:0000313" key="3">
    <source>
        <dbReference type="Proteomes" id="UP000563906"/>
    </source>
</evidence>
<dbReference type="Proteomes" id="UP000563906">
    <property type="component" value="Unassembled WGS sequence"/>
</dbReference>
<dbReference type="GO" id="GO:0016757">
    <property type="term" value="F:glycosyltransferase activity"/>
    <property type="evidence" value="ECO:0007669"/>
    <property type="project" value="InterPro"/>
</dbReference>
<gene>
    <name evidence="2" type="ORF">H3Z83_07165</name>
</gene>
<evidence type="ECO:0000259" key="1">
    <source>
        <dbReference type="Pfam" id="PF00534"/>
    </source>
</evidence>
<dbReference type="AlphaFoldDB" id="A0A839ARL4"/>
<organism evidence="2 3">
    <name type="scientific">Tenacibaculum pelagium</name>
    <dbReference type="NCBI Taxonomy" id="2759527"/>
    <lineage>
        <taxon>Bacteria</taxon>
        <taxon>Pseudomonadati</taxon>
        <taxon>Bacteroidota</taxon>
        <taxon>Flavobacteriia</taxon>
        <taxon>Flavobacteriales</taxon>
        <taxon>Flavobacteriaceae</taxon>
        <taxon>Tenacibaculum</taxon>
    </lineage>
</organism>
<evidence type="ECO:0000313" key="2">
    <source>
        <dbReference type="EMBL" id="MBA6156291.1"/>
    </source>
</evidence>
<keyword evidence="2" id="KW-0808">Transferase</keyword>
<protein>
    <submittedName>
        <fullName evidence="2">Glycosyltransferase</fullName>
    </submittedName>
</protein>
<dbReference type="EMBL" id="JACGLS010000003">
    <property type="protein sequence ID" value="MBA6156291.1"/>
    <property type="molecule type" value="Genomic_DNA"/>
</dbReference>
<dbReference type="RefSeq" id="WP_182124800.1">
    <property type="nucleotide sequence ID" value="NZ_JACGLS010000003.1"/>
</dbReference>
<dbReference type="SUPFAM" id="SSF53756">
    <property type="entry name" value="UDP-Glycosyltransferase/glycogen phosphorylase"/>
    <property type="match status" value="1"/>
</dbReference>
<name>A0A839ARL4_9FLAO</name>
<comment type="caution">
    <text evidence="2">The sequence shown here is derived from an EMBL/GenBank/DDBJ whole genome shotgun (WGS) entry which is preliminary data.</text>
</comment>
<dbReference type="Gene3D" id="3.40.50.2000">
    <property type="entry name" value="Glycogen Phosphorylase B"/>
    <property type="match status" value="1"/>
</dbReference>
<dbReference type="InterPro" id="IPR001296">
    <property type="entry name" value="Glyco_trans_1"/>
</dbReference>
<reference evidence="2 3" key="1">
    <citation type="submission" date="2020-07" db="EMBL/GenBank/DDBJ databases">
        <title>Bacterium isolated from marine sediment.</title>
        <authorList>
            <person name="Shang D."/>
            <person name="Du Z.-J."/>
        </authorList>
    </citation>
    <scope>NUCLEOTIDE SEQUENCE [LARGE SCALE GENOMIC DNA]</scope>
    <source>
        <strain evidence="2 3">S7007</strain>
    </source>
</reference>
<accession>A0A839ARL4</accession>
<proteinExistence type="predicted"/>
<sequence>MFKGVFIGQFIPEKKANQDVRISQAGNNYQFKLIKMLSPQKAFSLVPIFFDSPINMEEESICYIRNLPKKVKFPPYKKLYRLIKDTFHLNQLIKKEEVENTFYYNIDRQNVFSIIMTKYILKKKVYLILADNPNHELKTFSDRFFYFIMKKVNGALVLNANVSINKNQQLLQGLVEENQLQLKKGNLKKNIIFSGSLGKTTGFEVALEAISKRKDCTLYITGKPYKYSDYEFEKIIQSYSKYNNIKYLGLLDFDKYQEILERCDIAFSLRNPLDDEHEYNFPSKILEYLSKSKFVISTLEYKGFENRYLFNCEFNSESVNKILDNIYSLETDEVDRLRILIYNYLKDNFTKISLLNKIEKLIN</sequence>
<keyword evidence="3" id="KW-1185">Reference proteome</keyword>
<dbReference type="Pfam" id="PF00534">
    <property type="entry name" value="Glycos_transf_1"/>
    <property type="match status" value="1"/>
</dbReference>
<feature type="domain" description="Glycosyl transferase family 1" evidence="1">
    <location>
        <begin position="181"/>
        <end position="304"/>
    </location>
</feature>